<name>B0TCW3_HELMI</name>
<dbReference type="HOGENOM" id="CLU_3328693_0_0_9"/>
<dbReference type="EMBL" id="CP000930">
    <property type="protein sequence ID" value="ABZ85414.1"/>
    <property type="molecule type" value="Genomic_DNA"/>
</dbReference>
<evidence type="ECO:0000313" key="1">
    <source>
        <dbReference type="EMBL" id="ABZ85414.1"/>
    </source>
</evidence>
<accession>B0TCW3</accession>
<proteinExistence type="predicted"/>
<dbReference type="Proteomes" id="UP000008550">
    <property type="component" value="Chromosome"/>
</dbReference>
<dbReference type="STRING" id="498761.HM1_2905"/>
<evidence type="ECO:0000313" key="2">
    <source>
        <dbReference type="Proteomes" id="UP000008550"/>
    </source>
</evidence>
<protein>
    <submittedName>
        <fullName evidence="1">Uncharacterized protein</fullName>
    </submittedName>
</protein>
<dbReference type="AlphaFoldDB" id="B0TCW3"/>
<sequence>MPLYFVFIGREKYLVVSIWKNLKAFSILNLLIKRDNAS</sequence>
<gene>
    <name evidence="1" type="ORF">HM1_2905</name>
</gene>
<organism evidence="1 2">
    <name type="scientific">Heliobacterium modesticaldum (strain ATCC 51547 / Ice1)</name>
    <dbReference type="NCBI Taxonomy" id="498761"/>
    <lineage>
        <taxon>Bacteria</taxon>
        <taxon>Bacillati</taxon>
        <taxon>Bacillota</taxon>
        <taxon>Clostridia</taxon>
        <taxon>Eubacteriales</taxon>
        <taxon>Heliobacteriaceae</taxon>
        <taxon>Heliomicrobium</taxon>
    </lineage>
</organism>
<reference evidence="1 2" key="1">
    <citation type="journal article" date="2008" name="J. Bacteriol.">
        <title>The genome of Heliobacterium modesticaldum, a phototrophic representative of the Firmicutes containing the simplest photosynthetic apparatus.</title>
        <authorList>
            <person name="Sattley W.M."/>
            <person name="Madigan M.T."/>
            <person name="Swingley W.D."/>
            <person name="Cheung P.C."/>
            <person name="Clocksin K.M."/>
            <person name="Conrad A.L."/>
            <person name="Dejesa L.C."/>
            <person name="Honchak B.M."/>
            <person name="Jung D.O."/>
            <person name="Karbach L.E."/>
            <person name="Kurdoglu A."/>
            <person name="Lahiri S."/>
            <person name="Mastrian S.D."/>
            <person name="Page L.E."/>
            <person name="Taylor H.L."/>
            <person name="Wang Z.T."/>
            <person name="Raymond J."/>
            <person name="Chen M."/>
            <person name="Blankenship R.E."/>
            <person name="Touchman J.W."/>
        </authorList>
    </citation>
    <scope>NUCLEOTIDE SEQUENCE [LARGE SCALE GENOMIC DNA]</scope>
    <source>
        <strain evidence="2">ATCC 51547 / Ice1</strain>
    </source>
</reference>
<dbReference type="KEGG" id="hmo:HM1_2905"/>
<keyword evidence="2" id="KW-1185">Reference proteome</keyword>